<dbReference type="Gene3D" id="2.30.42.10">
    <property type="match status" value="1"/>
</dbReference>
<feature type="compositionally biased region" description="Polar residues" evidence="1">
    <location>
        <begin position="216"/>
        <end position="225"/>
    </location>
</feature>
<proteinExistence type="predicted"/>
<dbReference type="GeneID" id="26907677"/>
<feature type="region of interest" description="Disordered" evidence="1">
    <location>
        <begin position="393"/>
        <end position="452"/>
    </location>
</feature>
<accession>A0A0M9FVV5</accession>
<feature type="compositionally biased region" description="Basic and acidic residues" evidence="1">
    <location>
        <begin position="393"/>
        <end position="403"/>
    </location>
</feature>
<evidence type="ECO:0000313" key="3">
    <source>
        <dbReference type="Proteomes" id="UP000037923"/>
    </source>
</evidence>
<dbReference type="EMBL" id="LGTL01000018">
    <property type="protein sequence ID" value="KPA77053.1"/>
    <property type="molecule type" value="Genomic_DNA"/>
</dbReference>
<comment type="caution">
    <text evidence="2">The sequence shown here is derived from an EMBL/GenBank/DDBJ whole genome shotgun (WGS) entry which is preliminary data.</text>
</comment>
<gene>
    <name evidence="2" type="ORF">ABB37_07391</name>
</gene>
<dbReference type="AlphaFoldDB" id="A0A0M9FVV5"/>
<dbReference type="VEuPathDB" id="TriTrypDB:LpyrH10_18_1180"/>
<organism evidence="2 3">
    <name type="scientific">Leptomonas pyrrhocoris</name>
    <name type="common">Firebug parasite</name>
    <dbReference type="NCBI Taxonomy" id="157538"/>
    <lineage>
        <taxon>Eukaryota</taxon>
        <taxon>Discoba</taxon>
        <taxon>Euglenozoa</taxon>
        <taxon>Kinetoplastea</taxon>
        <taxon>Metakinetoplastina</taxon>
        <taxon>Trypanosomatida</taxon>
        <taxon>Trypanosomatidae</taxon>
        <taxon>Leishmaniinae</taxon>
        <taxon>Leptomonas</taxon>
    </lineage>
</organism>
<dbReference type="OrthoDB" id="272691at2759"/>
<feature type="region of interest" description="Disordered" evidence="1">
    <location>
        <begin position="302"/>
        <end position="322"/>
    </location>
</feature>
<keyword evidence="3" id="KW-1185">Reference proteome</keyword>
<evidence type="ECO:0000256" key="1">
    <source>
        <dbReference type="SAM" id="MobiDB-lite"/>
    </source>
</evidence>
<name>A0A0M9FVV5_LEPPY</name>
<sequence length="452" mass="50393">MSSFLQRLKSGASVVDNNAPPDSAGVVIRKLEKKVLSQPADQLGITFGNDAEVTRVTPRSAAAAANIPVGFMIFDVNGDYVENENQFIEAARKNVNLVIKLQSTAGISELIARVLRDEEMRASGEISESAINFDELLRTTPRFNFLSGDHPIFLRYNRRLKQAMQAAALIAQRTQEAELQRQKEIKERMRKALEEEQAAQKKKEEQEEAERMRKNASPSSESFLNSEPFLRIIRDESEFGQFDRETNKTEAAPVVDEKPSIEISGNLLEEALAAPEVEPPTLAPTDGVTPASAEELLALVGIPTDLPPPLTPSPIPTTVATPAPQAEETVSYVTLPAEGYTLCSGEKVISVIKRRTGPIPPPPPGKPPTMNTVVMNTVNAAPAKLQIRAEQSVKKYFPSERRYSDRKRSRSPASIRRYERRHSSRDESHRHHHHSSPSRRDHRNSRPSRHRR</sequence>
<dbReference type="InterPro" id="IPR036034">
    <property type="entry name" value="PDZ_sf"/>
</dbReference>
<reference evidence="2 3" key="1">
    <citation type="submission" date="2015-07" db="EMBL/GenBank/DDBJ databases">
        <title>High-quality genome of monoxenous trypanosomatid Leptomonas pyrrhocoris.</title>
        <authorList>
            <person name="Flegontov P."/>
            <person name="Butenko A."/>
            <person name="Firsov S."/>
            <person name="Vlcek C."/>
            <person name="Logacheva M.D."/>
            <person name="Field M."/>
            <person name="Filatov D."/>
            <person name="Flegontova O."/>
            <person name="Gerasimov E."/>
            <person name="Jackson A.P."/>
            <person name="Kelly S."/>
            <person name="Opperdoes F."/>
            <person name="O'Reilly A."/>
            <person name="Votypka J."/>
            <person name="Yurchenko V."/>
            <person name="Lukes J."/>
        </authorList>
    </citation>
    <scope>NUCLEOTIDE SEQUENCE [LARGE SCALE GENOMIC DNA]</scope>
    <source>
        <strain evidence="2">H10</strain>
    </source>
</reference>
<protein>
    <recommendedName>
        <fullName evidence="4">PDZ domain-containing protein</fullName>
    </recommendedName>
</protein>
<dbReference type="OMA" id="PLFRRYN"/>
<dbReference type="Proteomes" id="UP000037923">
    <property type="component" value="Unassembled WGS sequence"/>
</dbReference>
<dbReference type="RefSeq" id="XP_015655492.1">
    <property type="nucleotide sequence ID" value="XM_015806015.1"/>
</dbReference>
<feature type="compositionally biased region" description="Basic and acidic residues" evidence="1">
    <location>
        <begin position="192"/>
        <end position="213"/>
    </location>
</feature>
<feature type="compositionally biased region" description="Pro residues" evidence="1">
    <location>
        <begin position="305"/>
        <end position="315"/>
    </location>
</feature>
<dbReference type="SUPFAM" id="SSF50156">
    <property type="entry name" value="PDZ domain-like"/>
    <property type="match status" value="1"/>
</dbReference>
<feature type="compositionally biased region" description="Basic residues" evidence="1">
    <location>
        <begin position="430"/>
        <end position="452"/>
    </location>
</feature>
<feature type="region of interest" description="Disordered" evidence="1">
    <location>
        <begin position="192"/>
        <end position="227"/>
    </location>
</feature>
<evidence type="ECO:0008006" key="4">
    <source>
        <dbReference type="Google" id="ProtNLM"/>
    </source>
</evidence>
<evidence type="ECO:0000313" key="2">
    <source>
        <dbReference type="EMBL" id="KPA77053.1"/>
    </source>
</evidence>